<dbReference type="RefSeq" id="WP_202066387.1">
    <property type="nucleotide sequence ID" value="NZ_JAEQMY010000229.1"/>
</dbReference>
<dbReference type="EMBL" id="JAEQMY010000229">
    <property type="protein sequence ID" value="MBL0408466.1"/>
    <property type="molecule type" value="Genomic_DNA"/>
</dbReference>
<dbReference type="Proteomes" id="UP000605848">
    <property type="component" value="Unassembled WGS sequence"/>
</dbReference>
<protein>
    <submittedName>
        <fullName evidence="1">Uncharacterized protein</fullName>
    </submittedName>
</protein>
<name>A0A937D2R9_9HYPH</name>
<evidence type="ECO:0000313" key="2">
    <source>
        <dbReference type="Proteomes" id="UP000605848"/>
    </source>
</evidence>
<gene>
    <name evidence="1" type="ORF">JKG68_31885</name>
</gene>
<proteinExistence type="predicted"/>
<accession>A0A937D2R9</accession>
<keyword evidence="2" id="KW-1185">Reference proteome</keyword>
<reference evidence="1" key="1">
    <citation type="submission" date="2021-01" db="EMBL/GenBank/DDBJ databases">
        <title>Microvirga sp.</title>
        <authorList>
            <person name="Kim M.K."/>
        </authorList>
    </citation>
    <scope>NUCLEOTIDE SEQUENCE</scope>
    <source>
        <strain evidence="1">5420S-16</strain>
    </source>
</reference>
<dbReference type="AlphaFoldDB" id="A0A937D2R9"/>
<comment type="caution">
    <text evidence="1">The sequence shown here is derived from an EMBL/GenBank/DDBJ whole genome shotgun (WGS) entry which is preliminary data.</text>
</comment>
<evidence type="ECO:0000313" key="1">
    <source>
        <dbReference type="EMBL" id="MBL0408466.1"/>
    </source>
</evidence>
<sequence>MTLRVMGTIRAYVSAKHCGLSLVLSKEIRATTIGSCVDWAMGISAGAGPGTGWWMLPQLGQGARVPEGPGQRLASDHG</sequence>
<organism evidence="1 2">
    <name type="scientific">Microvirga aerilata</name>
    <dbReference type="NCBI Taxonomy" id="670292"/>
    <lineage>
        <taxon>Bacteria</taxon>
        <taxon>Pseudomonadati</taxon>
        <taxon>Pseudomonadota</taxon>
        <taxon>Alphaproteobacteria</taxon>
        <taxon>Hyphomicrobiales</taxon>
        <taxon>Methylobacteriaceae</taxon>
        <taxon>Microvirga</taxon>
    </lineage>
</organism>